<dbReference type="GO" id="GO:0051607">
    <property type="term" value="P:defense response to virus"/>
    <property type="evidence" value="ECO:0007669"/>
    <property type="project" value="UniProtKB-KW"/>
</dbReference>
<dbReference type="InterPro" id="IPR045747">
    <property type="entry name" value="CRISPR-assoc_prot_Cas6_N_sf"/>
</dbReference>
<evidence type="ECO:0000313" key="4">
    <source>
        <dbReference type="Proteomes" id="UP000314960"/>
    </source>
</evidence>
<evidence type="ECO:0000259" key="2">
    <source>
        <dbReference type="Pfam" id="PF01881"/>
    </source>
</evidence>
<accession>A0A3Q8CDG6</accession>
<name>A0A3Q8CDG6_9LACO</name>
<dbReference type="AlphaFoldDB" id="A0A3Q8CDG6"/>
<dbReference type="Pfam" id="PF01881">
    <property type="entry name" value="Cas_Cas6_C"/>
    <property type="match status" value="1"/>
</dbReference>
<dbReference type="GO" id="GO:0016788">
    <property type="term" value="F:hydrolase activity, acting on ester bonds"/>
    <property type="evidence" value="ECO:0007669"/>
    <property type="project" value="InterPro"/>
</dbReference>
<evidence type="ECO:0000256" key="1">
    <source>
        <dbReference type="ARBA" id="ARBA00023118"/>
    </source>
</evidence>
<organism evidence="3 4">
    <name type="scientific">Liquorilactobacillus hordei</name>
    <dbReference type="NCBI Taxonomy" id="468911"/>
    <lineage>
        <taxon>Bacteria</taxon>
        <taxon>Bacillati</taxon>
        <taxon>Bacillota</taxon>
        <taxon>Bacilli</taxon>
        <taxon>Lactobacillales</taxon>
        <taxon>Lactobacillaceae</taxon>
        <taxon>Liquorilactobacillus</taxon>
    </lineage>
</organism>
<dbReference type="PANTHER" id="PTHR36984">
    <property type="entry name" value="CRISPR-ASSOCIATED ENDORIBONUCLEASE CAS6 1"/>
    <property type="match status" value="1"/>
</dbReference>
<dbReference type="KEGG" id="lhw:BSQ49_06915"/>
<protein>
    <submittedName>
        <fullName evidence="3">CRISPR-associated endoribonuclease Cas6</fullName>
    </submittedName>
</protein>
<dbReference type="CDD" id="cd21140">
    <property type="entry name" value="Cas6_I-like"/>
    <property type="match status" value="1"/>
</dbReference>
<reference evidence="3 4" key="1">
    <citation type="submission" date="2016-11" db="EMBL/GenBank/DDBJ databases">
        <title>Interaction between Lactobacillus species and yeast in water kefir.</title>
        <authorList>
            <person name="Behr J."/>
            <person name="Xu D."/>
            <person name="Vogel R.F."/>
        </authorList>
    </citation>
    <scope>NUCLEOTIDE SEQUENCE [LARGE SCALE GENOMIC DNA]</scope>
    <source>
        <strain evidence="3 4">TMW 1.1822</strain>
    </source>
</reference>
<sequence length="244" mass="27992">MRLSIELKFNSESEHPTIAMDYAPGILSLIKLGLSNVNVKLFEELYNKNTAKNFTFSIYFKDNVLFKKEYIELGSSKICILNFSIDDGARALYFYNSFIWLQQQNNLRFDRENTVKFGKIELVRETLIVADMVSFRTLSPIVVRQDQKIFLSYSENNAKLFNETLRINMKSRLQEEYSAEFLQMVDTLEFQPIKVKKVVSRNFGLFVEATKGAFVLKGNPILLNLINKIGLGVKCGSGFGMIAN</sequence>
<dbReference type="Gene3D" id="3.30.70.1900">
    <property type="match status" value="1"/>
</dbReference>
<dbReference type="PANTHER" id="PTHR36984:SF3">
    <property type="entry name" value="CRISPR-ASSOCIATED ENDORIBONUCLEASE CAS6"/>
    <property type="match status" value="1"/>
</dbReference>
<proteinExistence type="predicted"/>
<dbReference type="EMBL" id="CP018176">
    <property type="protein sequence ID" value="AUJ29949.1"/>
    <property type="molecule type" value="Genomic_DNA"/>
</dbReference>
<dbReference type="Gene3D" id="3.30.70.1890">
    <property type="match status" value="1"/>
</dbReference>
<keyword evidence="1" id="KW-0051">Antiviral defense</keyword>
<dbReference type="InterPro" id="IPR010156">
    <property type="entry name" value="CRISPR-assoc_prot_Cas6"/>
</dbReference>
<feature type="domain" description="CRISPR associated protein Cas6 C-terminal" evidence="2">
    <location>
        <begin position="129"/>
        <end position="242"/>
    </location>
</feature>
<dbReference type="NCBIfam" id="TIGR01877">
    <property type="entry name" value="cas_cas6"/>
    <property type="match status" value="1"/>
</dbReference>
<dbReference type="InterPro" id="IPR049435">
    <property type="entry name" value="Cas_Cas6_C"/>
</dbReference>
<gene>
    <name evidence="3" type="ORF">BSQ49_06915</name>
</gene>
<dbReference type="Proteomes" id="UP000314960">
    <property type="component" value="Chromosome"/>
</dbReference>
<dbReference type="RefSeq" id="WP_181387728.1">
    <property type="nucleotide sequence ID" value="NZ_CP018176.1"/>
</dbReference>
<evidence type="ECO:0000313" key="3">
    <source>
        <dbReference type="EMBL" id="AUJ29949.1"/>
    </source>
</evidence>